<evidence type="ECO:0000256" key="1">
    <source>
        <dbReference type="RuleBase" id="RU004374"/>
    </source>
</evidence>
<evidence type="ECO:0000313" key="3">
    <source>
        <dbReference type="Proteomes" id="UP000319731"/>
    </source>
</evidence>
<keyword evidence="1" id="KW-0396">Initiation factor</keyword>
<dbReference type="RefSeq" id="XP_031026772.1">
    <property type="nucleotide sequence ID" value="XM_031167139.1"/>
</dbReference>
<dbReference type="GO" id="GO:0000340">
    <property type="term" value="F:RNA 7-methylguanosine cap binding"/>
    <property type="evidence" value="ECO:0007669"/>
    <property type="project" value="TreeGrafter"/>
</dbReference>
<dbReference type="PANTHER" id="PTHR11960:SF18">
    <property type="entry name" value="EUKARYOTIC TRANSLATION INITIATION FACTOR 4E HOMOLOGOUS PROTEIN, ISOFORM B"/>
    <property type="match status" value="1"/>
</dbReference>
<accession>A0A507CB28</accession>
<dbReference type="Gene3D" id="3.30.760.10">
    <property type="entry name" value="RNA Cap, Translation Initiation Factor Eif4e"/>
    <property type="match status" value="1"/>
</dbReference>
<dbReference type="GO" id="GO:0016281">
    <property type="term" value="C:eukaryotic translation initiation factor 4F complex"/>
    <property type="evidence" value="ECO:0007669"/>
    <property type="project" value="TreeGrafter"/>
</dbReference>
<keyword evidence="1" id="KW-0648">Protein biosynthesis</keyword>
<dbReference type="EMBL" id="QEAO01000004">
    <property type="protein sequence ID" value="TPX36558.1"/>
    <property type="molecule type" value="Genomic_DNA"/>
</dbReference>
<dbReference type="InterPro" id="IPR001040">
    <property type="entry name" value="TIF_eIF_4E"/>
</dbReference>
<protein>
    <submittedName>
        <fullName evidence="2">Uncharacterized protein</fullName>
    </submittedName>
</protein>
<organism evidence="2 3">
    <name type="scientific">Synchytrium microbalum</name>
    <dbReference type="NCBI Taxonomy" id="1806994"/>
    <lineage>
        <taxon>Eukaryota</taxon>
        <taxon>Fungi</taxon>
        <taxon>Fungi incertae sedis</taxon>
        <taxon>Chytridiomycota</taxon>
        <taxon>Chytridiomycota incertae sedis</taxon>
        <taxon>Chytridiomycetes</taxon>
        <taxon>Synchytriales</taxon>
        <taxon>Synchytriaceae</taxon>
        <taxon>Synchytrium</taxon>
    </lineage>
</organism>
<dbReference type="InterPro" id="IPR023398">
    <property type="entry name" value="TIF_eIF4e-like"/>
</dbReference>
<dbReference type="STRING" id="1806994.A0A507CB28"/>
<reference evidence="2 3" key="1">
    <citation type="journal article" date="2019" name="Sci. Rep.">
        <title>Comparative genomics of chytrid fungi reveal insights into the obligate biotrophic and pathogenic lifestyle of Synchytrium endobioticum.</title>
        <authorList>
            <person name="van de Vossenberg B.T.L.H."/>
            <person name="Warris S."/>
            <person name="Nguyen H.D.T."/>
            <person name="van Gent-Pelzer M.P.E."/>
            <person name="Joly D.L."/>
            <person name="van de Geest H.C."/>
            <person name="Bonants P.J.M."/>
            <person name="Smith D.S."/>
            <person name="Levesque C.A."/>
            <person name="van der Lee T.A.J."/>
        </authorList>
    </citation>
    <scope>NUCLEOTIDE SEQUENCE [LARGE SCALE GENOMIC DNA]</scope>
    <source>
        <strain evidence="2 3">JEL517</strain>
    </source>
</reference>
<dbReference type="SUPFAM" id="SSF55418">
    <property type="entry name" value="eIF4e-like"/>
    <property type="match status" value="1"/>
</dbReference>
<dbReference type="PANTHER" id="PTHR11960">
    <property type="entry name" value="EUKARYOTIC TRANSLATION INITIATION FACTOR 4E RELATED"/>
    <property type="match status" value="1"/>
</dbReference>
<evidence type="ECO:0000313" key="2">
    <source>
        <dbReference type="EMBL" id="TPX36558.1"/>
    </source>
</evidence>
<sequence length="235" mass="26743">MSAPVTSNGVANRIVQQQSDAEARKDGMHVLRTPWHQAIPQDLSTINFFDAVYRESSQRHIIVYTRFMHRPPGQKIISDDYLSGVKEVGTFATIEEFWGLYSRMRRPNELPNISDIHLFRKGTRPVWEDNPKGGKWIVRLKKGLSSRYWENLVIAVIGDNFGDSSEITGAVISIRNNEDILSLWNTNASEGRIGLRIRDTMKKLLDLPGNCTMEYKAHTAALTDGSSFKNTETYR</sequence>
<keyword evidence="3" id="KW-1185">Reference proteome</keyword>
<gene>
    <name evidence="2" type="ORF">SmJEL517_g01211</name>
</gene>
<dbReference type="Pfam" id="PF01652">
    <property type="entry name" value="IF4E"/>
    <property type="match status" value="1"/>
</dbReference>
<dbReference type="AlphaFoldDB" id="A0A507CB28"/>
<dbReference type="GeneID" id="42002436"/>
<dbReference type="OrthoDB" id="590761at2759"/>
<proteinExistence type="inferred from homology"/>
<dbReference type="GO" id="GO:0003743">
    <property type="term" value="F:translation initiation factor activity"/>
    <property type="evidence" value="ECO:0007669"/>
    <property type="project" value="UniProtKB-KW"/>
</dbReference>
<dbReference type="Proteomes" id="UP000319731">
    <property type="component" value="Unassembled WGS sequence"/>
</dbReference>
<name>A0A507CB28_9FUNG</name>
<comment type="similarity">
    <text evidence="1">Belongs to the eukaryotic initiation factor 4E family.</text>
</comment>
<comment type="caution">
    <text evidence="2">The sequence shown here is derived from an EMBL/GenBank/DDBJ whole genome shotgun (WGS) entry which is preliminary data.</text>
</comment>
<keyword evidence="1" id="KW-0694">RNA-binding</keyword>